<accession>A0A0J7NZH5</accession>
<organism evidence="2 3">
    <name type="scientific">Lasius niger</name>
    <name type="common">Black garden ant</name>
    <dbReference type="NCBI Taxonomy" id="67767"/>
    <lineage>
        <taxon>Eukaryota</taxon>
        <taxon>Metazoa</taxon>
        <taxon>Ecdysozoa</taxon>
        <taxon>Arthropoda</taxon>
        <taxon>Hexapoda</taxon>
        <taxon>Insecta</taxon>
        <taxon>Pterygota</taxon>
        <taxon>Neoptera</taxon>
        <taxon>Endopterygota</taxon>
        <taxon>Hymenoptera</taxon>
        <taxon>Apocrita</taxon>
        <taxon>Aculeata</taxon>
        <taxon>Formicoidea</taxon>
        <taxon>Formicidae</taxon>
        <taxon>Formicinae</taxon>
        <taxon>Lasius</taxon>
        <taxon>Lasius</taxon>
    </lineage>
</organism>
<evidence type="ECO:0000313" key="3">
    <source>
        <dbReference type="Proteomes" id="UP000036403"/>
    </source>
</evidence>
<dbReference type="PaxDb" id="67767-A0A0J7NZH5"/>
<reference evidence="2 3" key="1">
    <citation type="submission" date="2015-04" db="EMBL/GenBank/DDBJ databases">
        <title>Lasius niger genome sequencing.</title>
        <authorList>
            <person name="Konorov E.A."/>
            <person name="Nikitin M.A."/>
            <person name="Kirill M.V."/>
            <person name="Chang P."/>
        </authorList>
    </citation>
    <scope>NUCLEOTIDE SEQUENCE [LARGE SCALE GENOMIC DNA]</scope>
    <source>
        <tissue evidence="2">Whole</tissue>
    </source>
</reference>
<dbReference type="Pfam" id="PF20036">
    <property type="entry name" value="Gp13-like"/>
    <property type="match status" value="1"/>
</dbReference>
<protein>
    <submittedName>
        <fullName evidence="2">Major capsid protein</fullName>
    </submittedName>
</protein>
<dbReference type="Proteomes" id="UP000036403">
    <property type="component" value="Unassembled WGS sequence"/>
</dbReference>
<keyword evidence="3" id="KW-1185">Reference proteome</keyword>
<evidence type="ECO:0000256" key="1">
    <source>
        <dbReference type="SAM" id="MobiDB-lite"/>
    </source>
</evidence>
<dbReference type="AlphaFoldDB" id="A0A0J7NZH5"/>
<proteinExistence type="predicted"/>
<gene>
    <name evidence="2" type="ORF">RF55_1879</name>
</gene>
<dbReference type="STRING" id="67767.A0A0J7NZH5"/>
<dbReference type="InterPro" id="IPR045404">
    <property type="entry name" value="Gp13-like"/>
</dbReference>
<dbReference type="EMBL" id="LBMM01000680">
    <property type="protein sequence ID" value="KMQ97800.1"/>
    <property type="molecule type" value="Genomic_DNA"/>
</dbReference>
<name>A0A0J7NZH5_LASNI</name>
<sequence>MNAFNAASGGAIIMTNGAAAAGDWMESTMWAAIGNVVQRRNAYGAGNVTVQELTQLLERSVRVDGRVGPIKVTPALMARISKATKEAAATLATQASTAMIGDYLNTTVNVLVAAIKANPKAYSDQTATTATTPTLIGMQKACGLFGDAFGSLKAWIMDGIAYNDLVTGDILKNASQLFQIGNVTIMQDGFGRRFVITDAPGLRDATAGTTNLLCLSAGAAAVQASGLQMYDAPKLGEENVSYLLQGEYDFVIGLKGYAWNNTTKANPKNTGDGGTAVADKGASPSDAELVKPANWPQIVTDVKNTAGVLVTFGKKP</sequence>
<comment type="caution">
    <text evidence="2">The sequence shown here is derived from an EMBL/GenBank/DDBJ whole genome shotgun (WGS) entry which is preliminary data.</text>
</comment>
<evidence type="ECO:0000313" key="2">
    <source>
        <dbReference type="EMBL" id="KMQ97800.1"/>
    </source>
</evidence>
<feature type="region of interest" description="Disordered" evidence="1">
    <location>
        <begin position="266"/>
        <end position="285"/>
    </location>
</feature>